<proteinExistence type="predicted"/>
<accession>A0A6C0CZ70</accession>
<sequence>MTKLTEFYNHIESYNNNKNGYKTQKTAENHELYIKKVLMKFFNAKEIMPNDLKTILSDNNKKLKSKPKKRSDIIVNCPEYINITNNNSINNILDNKKTFVVHQPSGAQDYPDIIIGTYLKNKLFLTYIECKQKKPTFNNNPPKENKNCIYICGNKIYNGSILTDRKIQRKIRSYKNDLKILCANYTDDIIRFIPYNKIECKWTENGPSFPIDNELNDIFIYNCLSKHILK</sequence>
<dbReference type="AlphaFoldDB" id="A0A6C0CZ70"/>
<reference evidence="1" key="1">
    <citation type="journal article" date="2020" name="Nature">
        <title>Giant virus diversity and host interactions through global metagenomics.</title>
        <authorList>
            <person name="Schulz F."/>
            <person name="Roux S."/>
            <person name="Paez-Espino D."/>
            <person name="Jungbluth S."/>
            <person name="Walsh D.A."/>
            <person name="Denef V.J."/>
            <person name="McMahon K.D."/>
            <person name="Konstantinidis K.T."/>
            <person name="Eloe-Fadrosh E.A."/>
            <person name="Kyrpides N.C."/>
            <person name="Woyke T."/>
        </authorList>
    </citation>
    <scope>NUCLEOTIDE SEQUENCE</scope>
    <source>
        <strain evidence="1">GVMAG-M-3300023110-24</strain>
    </source>
</reference>
<protein>
    <submittedName>
        <fullName evidence="1">Uncharacterized protein</fullName>
    </submittedName>
</protein>
<organism evidence="1">
    <name type="scientific">viral metagenome</name>
    <dbReference type="NCBI Taxonomy" id="1070528"/>
    <lineage>
        <taxon>unclassified sequences</taxon>
        <taxon>metagenomes</taxon>
        <taxon>organismal metagenomes</taxon>
    </lineage>
</organism>
<dbReference type="EMBL" id="MN739509">
    <property type="protein sequence ID" value="QHT09260.1"/>
    <property type="molecule type" value="Genomic_DNA"/>
</dbReference>
<evidence type="ECO:0000313" key="1">
    <source>
        <dbReference type="EMBL" id="QHT09260.1"/>
    </source>
</evidence>
<name>A0A6C0CZ70_9ZZZZ</name>